<name>A0A849L3A9_9RHOB</name>
<organism evidence="13 14">
    <name type="scientific">Halovulum dunhuangense</name>
    <dbReference type="NCBI Taxonomy" id="1505036"/>
    <lineage>
        <taxon>Bacteria</taxon>
        <taxon>Pseudomonadati</taxon>
        <taxon>Pseudomonadota</taxon>
        <taxon>Alphaproteobacteria</taxon>
        <taxon>Rhodobacterales</taxon>
        <taxon>Paracoccaceae</taxon>
        <taxon>Halovulum</taxon>
    </lineage>
</organism>
<dbReference type="SUPFAM" id="SSF50156">
    <property type="entry name" value="PDZ domain-like"/>
    <property type="match status" value="2"/>
</dbReference>
<comment type="subcellular location">
    <subcellularLocation>
        <location evidence="2">Membrane</location>
        <topology evidence="2">Multi-pass membrane protein</topology>
    </subcellularLocation>
</comment>
<keyword evidence="10 11" id="KW-0472">Membrane</keyword>
<feature type="transmembrane region" description="Helical" evidence="11">
    <location>
        <begin position="371"/>
        <end position="396"/>
    </location>
</feature>
<dbReference type="CDD" id="cd06163">
    <property type="entry name" value="S2P-M50_PDZ_RseP-like"/>
    <property type="match status" value="1"/>
</dbReference>
<evidence type="ECO:0000256" key="2">
    <source>
        <dbReference type="ARBA" id="ARBA00004141"/>
    </source>
</evidence>
<keyword evidence="5 11" id="KW-0812">Transmembrane</keyword>
<feature type="domain" description="PDZ" evidence="12">
    <location>
        <begin position="208"/>
        <end position="274"/>
    </location>
</feature>
<sequence>MELIANLPFVGGFLSSAIAFVIVLGVVVFVHEYGHYIVGRWCGIKADTFSLGFGPRLLGWVDRRGTKWQVAALPLGGFVKFVGDADGSSRADPGALDHLSPQDYAHSFHGAAVWKRSLTVAAGPVANFILSIVLFGGLALWQGVGTDDPVIGEIASLPGEQVELRPGDRVLSVNGTPIERFGQIYELADEMESAAPLSLEIQRGTDRLNVSAPYPLPPLVSGVEPLSAAAAAGLEPGDYIRSAGGQRLQSFGDLRDTVMNSGGAPLALEVVRGERTIALEITPRETERLNPDGSVETRVMIGVGGEALYYPQSYTPTPWGAVAIGAERTVDVVVQSLTGIKHIILGNLGADNLQGPLGIAQVSGASAEQGALSLIILIAVISTAIGMLNLFPIPVLDGGHLLMFGYEALAGKPPAEAVMRIAMTVGLSLVLLLMLFATYNDLMRLFTS</sequence>
<feature type="transmembrane region" description="Helical" evidence="11">
    <location>
        <begin position="118"/>
        <end position="141"/>
    </location>
</feature>
<dbReference type="InterPro" id="IPR008915">
    <property type="entry name" value="Peptidase_M50"/>
</dbReference>
<evidence type="ECO:0000256" key="6">
    <source>
        <dbReference type="ARBA" id="ARBA00022801"/>
    </source>
</evidence>
<comment type="cofactor">
    <cofactor evidence="1 11">
        <name>Zn(2+)</name>
        <dbReference type="ChEBI" id="CHEBI:29105"/>
    </cofactor>
</comment>
<keyword evidence="14" id="KW-1185">Reference proteome</keyword>
<evidence type="ECO:0000256" key="9">
    <source>
        <dbReference type="ARBA" id="ARBA00023049"/>
    </source>
</evidence>
<evidence type="ECO:0000313" key="13">
    <source>
        <dbReference type="EMBL" id="NNU80710.1"/>
    </source>
</evidence>
<comment type="caution">
    <text evidence="13">The sequence shown here is derived from an EMBL/GenBank/DDBJ whole genome shotgun (WGS) entry which is preliminary data.</text>
</comment>
<dbReference type="InterPro" id="IPR036034">
    <property type="entry name" value="PDZ_sf"/>
</dbReference>
<evidence type="ECO:0000256" key="5">
    <source>
        <dbReference type="ARBA" id="ARBA00022692"/>
    </source>
</evidence>
<keyword evidence="7 11" id="KW-0862">Zinc</keyword>
<evidence type="ECO:0000256" key="1">
    <source>
        <dbReference type="ARBA" id="ARBA00001947"/>
    </source>
</evidence>
<dbReference type="NCBIfam" id="TIGR00054">
    <property type="entry name" value="RIP metalloprotease RseP"/>
    <property type="match status" value="1"/>
</dbReference>
<evidence type="ECO:0000256" key="8">
    <source>
        <dbReference type="ARBA" id="ARBA00022989"/>
    </source>
</evidence>
<dbReference type="EMBL" id="JABFBC010000001">
    <property type="protein sequence ID" value="NNU80710.1"/>
    <property type="molecule type" value="Genomic_DNA"/>
</dbReference>
<feature type="transmembrane region" description="Helical" evidence="11">
    <location>
        <begin position="417"/>
        <end position="439"/>
    </location>
</feature>
<dbReference type="GO" id="GO:0046872">
    <property type="term" value="F:metal ion binding"/>
    <property type="evidence" value="ECO:0007669"/>
    <property type="project" value="UniProtKB-KW"/>
</dbReference>
<dbReference type="Pfam" id="PF02163">
    <property type="entry name" value="Peptidase_M50"/>
    <property type="match status" value="1"/>
</dbReference>
<dbReference type="Pfam" id="PF17820">
    <property type="entry name" value="PDZ_6"/>
    <property type="match status" value="1"/>
</dbReference>
<dbReference type="GO" id="GO:0004222">
    <property type="term" value="F:metalloendopeptidase activity"/>
    <property type="evidence" value="ECO:0007669"/>
    <property type="project" value="InterPro"/>
</dbReference>
<evidence type="ECO:0000256" key="7">
    <source>
        <dbReference type="ARBA" id="ARBA00022833"/>
    </source>
</evidence>
<keyword evidence="8 11" id="KW-1133">Transmembrane helix</keyword>
<dbReference type="SMART" id="SM00228">
    <property type="entry name" value="PDZ"/>
    <property type="match status" value="2"/>
</dbReference>
<keyword evidence="6 11" id="KW-0378">Hydrolase</keyword>
<feature type="domain" description="PDZ" evidence="12">
    <location>
        <begin position="126"/>
        <end position="205"/>
    </location>
</feature>
<evidence type="ECO:0000313" key="14">
    <source>
        <dbReference type="Proteomes" id="UP000572377"/>
    </source>
</evidence>
<dbReference type="AlphaFoldDB" id="A0A849L3A9"/>
<dbReference type="GO" id="GO:0006508">
    <property type="term" value="P:proteolysis"/>
    <property type="evidence" value="ECO:0007669"/>
    <property type="project" value="UniProtKB-KW"/>
</dbReference>
<evidence type="ECO:0000256" key="11">
    <source>
        <dbReference type="RuleBase" id="RU362031"/>
    </source>
</evidence>
<keyword evidence="11" id="KW-0479">Metal-binding</keyword>
<keyword evidence="4 13" id="KW-0645">Protease</keyword>
<dbReference type="Proteomes" id="UP000572377">
    <property type="component" value="Unassembled WGS sequence"/>
</dbReference>
<keyword evidence="9 11" id="KW-0482">Metalloprotease</keyword>
<feature type="transmembrane region" description="Helical" evidence="11">
    <location>
        <begin position="6"/>
        <end position="30"/>
    </location>
</feature>
<dbReference type="PANTHER" id="PTHR42837">
    <property type="entry name" value="REGULATOR OF SIGMA-E PROTEASE RSEP"/>
    <property type="match status" value="1"/>
</dbReference>
<protein>
    <recommendedName>
        <fullName evidence="11">Zinc metalloprotease</fullName>
        <ecNumber evidence="11">3.4.24.-</ecNumber>
    </recommendedName>
</protein>
<dbReference type="GO" id="GO:0016020">
    <property type="term" value="C:membrane"/>
    <property type="evidence" value="ECO:0007669"/>
    <property type="project" value="UniProtKB-SubCell"/>
</dbReference>
<dbReference type="Gene3D" id="2.30.42.10">
    <property type="match status" value="2"/>
</dbReference>
<evidence type="ECO:0000256" key="10">
    <source>
        <dbReference type="ARBA" id="ARBA00023136"/>
    </source>
</evidence>
<dbReference type="EC" id="3.4.24.-" evidence="11"/>
<evidence type="ECO:0000256" key="4">
    <source>
        <dbReference type="ARBA" id="ARBA00022670"/>
    </source>
</evidence>
<dbReference type="InterPro" id="IPR001478">
    <property type="entry name" value="PDZ"/>
</dbReference>
<dbReference type="PANTHER" id="PTHR42837:SF2">
    <property type="entry name" value="MEMBRANE METALLOPROTEASE ARASP2, CHLOROPLASTIC-RELATED"/>
    <property type="match status" value="1"/>
</dbReference>
<proteinExistence type="inferred from homology"/>
<accession>A0A849L3A9</accession>
<dbReference type="InterPro" id="IPR041489">
    <property type="entry name" value="PDZ_6"/>
</dbReference>
<reference evidence="13 14" key="1">
    <citation type="submission" date="2020-05" db="EMBL/GenBank/DDBJ databases">
        <title>Gimesia benthica sp. nov., a novel planctomycete isolated from a deep-sea water sample of the Northwest Indian Ocean.</title>
        <authorList>
            <person name="Wang J."/>
            <person name="Ruan C."/>
            <person name="Song L."/>
            <person name="Zhu Y."/>
            <person name="Li A."/>
            <person name="Zheng X."/>
            <person name="Wang L."/>
            <person name="Lu Z."/>
            <person name="Huang Y."/>
            <person name="Du W."/>
            <person name="Zhou Y."/>
            <person name="Huang L."/>
            <person name="Dai X."/>
        </authorList>
    </citation>
    <scope>NUCLEOTIDE SEQUENCE [LARGE SCALE GENOMIC DNA]</scope>
    <source>
        <strain evidence="13 14">YYQ-30</strain>
    </source>
</reference>
<evidence type="ECO:0000259" key="12">
    <source>
        <dbReference type="SMART" id="SM00228"/>
    </source>
</evidence>
<comment type="similarity">
    <text evidence="3 11">Belongs to the peptidase M50B family.</text>
</comment>
<evidence type="ECO:0000256" key="3">
    <source>
        <dbReference type="ARBA" id="ARBA00007931"/>
    </source>
</evidence>
<dbReference type="RefSeq" id="WP_171324718.1">
    <property type="nucleotide sequence ID" value="NZ_JABFBC010000001.1"/>
</dbReference>
<dbReference type="CDD" id="cd23081">
    <property type="entry name" value="cpPDZ_EcRseP-like"/>
    <property type="match status" value="1"/>
</dbReference>
<dbReference type="InterPro" id="IPR004387">
    <property type="entry name" value="Pept_M50_Zn"/>
</dbReference>
<gene>
    <name evidence="13" type="primary">rseP</name>
    <name evidence="13" type="ORF">HMH01_09705</name>
</gene>